<dbReference type="EnsemblPlants" id="evm.model.ctgX2.40">
    <property type="protein sequence ID" value="cds.evm.model.ctgX2.40"/>
    <property type="gene ID" value="evm.TU.ctgX2.40"/>
</dbReference>
<dbReference type="AlphaFoldDB" id="A0A803QRX6"/>
<evidence type="ECO:0000313" key="1">
    <source>
        <dbReference type="EnsemblPlants" id="cds.evm.model.ctgX2.40"/>
    </source>
</evidence>
<dbReference type="Proteomes" id="UP000596661">
    <property type="component" value="Unassembled WGS sequence"/>
</dbReference>
<accession>A0A803QRX6</accession>
<keyword evidence="2" id="KW-1185">Reference proteome</keyword>
<sequence>VIVVPGSVHFMVWDLVQSWCVHGSLSLVRLGLGPKSKHRLRVLSKPLSASRIPPWVLVLFNSHAASLKPGPRFKLCSSLGTSPQPSSISQCPYLDSRNLGLDYCVCLSHYYVRARVPASPLSLGRYLGFDLDLGRVGSRFDAGTPRECGHGFHLGLDLRL</sequence>
<organism evidence="1 2">
    <name type="scientific">Cannabis sativa</name>
    <name type="common">Hemp</name>
    <name type="synonym">Marijuana</name>
    <dbReference type="NCBI Taxonomy" id="3483"/>
    <lineage>
        <taxon>Eukaryota</taxon>
        <taxon>Viridiplantae</taxon>
        <taxon>Streptophyta</taxon>
        <taxon>Embryophyta</taxon>
        <taxon>Tracheophyta</taxon>
        <taxon>Spermatophyta</taxon>
        <taxon>Magnoliopsida</taxon>
        <taxon>eudicotyledons</taxon>
        <taxon>Gunneridae</taxon>
        <taxon>Pentapetalae</taxon>
        <taxon>rosids</taxon>
        <taxon>fabids</taxon>
        <taxon>Rosales</taxon>
        <taxon>Cannabaceae</taxon>
        <taxon>Cannabis</taxon>
    </lineage>
</organism>
<reference evidence="1" key="1">
    <citation type="submission" date="2021-03" db="UniProtKB">
        <authorList>
            <consortium name="EnsemblPlants"/>
        </authorList>
    </citation>
    <scope>IDENTIFICATION</scope>
</reference>
<protein>
    <submittedName>
        <fullName evidence="1">Uncharacterized protein</fullName>
    </submittedName>
</protein>
<name>A0A803QRX6_CANSA</name>
<proteinExistence type="predicted"/>
<dbReference type="Gramene" id="evm.model.ctgX2.40">
    <property type="protein sequence ID" value="cds.evm.model.ctgX2.40"/>
    <property type="gene ID" value="evm.TU.ctgX2.40"/>
</dbReference>
<evidence type="ECO:0000313" key="2">
    <source>
        <dbReference type="Proteomes" id="UP000596661"/>
    </source>
</evidence>